<proteinExistence type="predicted"/>
<dbReference type="Proteomes" id="UP000770661">
    <property type="component" value="Unassembled WGS sequence"/>
</dbReference>
<comment type="caution">
    <text evidence="2">The sequence shown here is derived from an EMBL/GenBank/DDBJ whole genome shotgun (WGS) entry which is preliminary data.</text>
</comment>
<name>A0A8J4Y258_CHIOP</name>
<keyword evidence="3" id="KW-1185">Reference proteome</keyword>
<protein>
    <submittedName>
        <fullName evidence="2">Uncharacterized protein</fullName>
    </submittedName>
</protein>
<dbReference type="EMBL" id="JACEEZ010015147">
    <property type="protein sequence ID" value="KAG0719032.1"/>
    <property type="molecule type" value="Genomic_DNA"/>
</dbReference>
<evidence type="ECO:0000313" key="2">
    <source>
        <dbReference type="EMBL" id="KAG0719032.1"/>
    </source>
</evidence>
<dbReference type="AlphaFoldDB" id="A0A8J4Y258"/>
<reference evidence="2" key="1">
    <citation type="submission" date="2020-07" db="EMBL/GenBank/DDBJ databases">
        <title>The High-quality genome of the commercially important snow crab, Chionoecetes opilio.</title>
        <authorList>
            <person name="Jeong J.-H."/>
            <person name="Ryu S."/>
        </authorList>
    </citation>
    <scope>NUCLEOTIDE SEQUENCE</scope>
    <source>
        <strain evidence="2">MADBK_172401_WGS</strain>
        <tissue evidence="2">Digestive gland</tissue>
    </source>
</reference>
<evidence type="ECO:0000256" key="1">
    <source>
        <dbReference type="SAM" id="MobiDB-lite"/>
    </source>
</evidence>
<organism evidence="2 3">
    <name type="scientific">Chionoecetes opilio</name>
    <name type="common">Atlantic snow crab</name>
    <name type="synonym">Cancer opilio</name>
    <dbReference type="NCBI Taxonomy" id="41210"/>
    <lineage>
        <taxon>Eukaryota</taxon>
        <taxon>Metazoa</taxon>
        <taxon>Ecdysozoa</taxon>
        <taxon>Arthropoda</taxon>
        <taxon>Crustacea</taxon>
        <taxon>Multicrustacea</taxon>
        <taxon>Malacostraca</taxon>
        <taxon>Eumalacostraca</taxon>
        <taxon>Eucarida</taxon>
        <taxon>Decapoda</taxon>
        <taxon>Pleocyemata</taxon>
        <taxon>Brachyura</taxon>
        <taxon>Eubrachyura</taxon>
        <taxon>Majoidea</taxon>
        <taxon>Majidae</taxon>
        <taxon>Chionoecetes</taxon>
    </lineage>
</organism>
<gene>
    <name evidence="2" type="ORF">GWK47_051322</name>
</gene>
<feature type="compositionally biased region" description="Polar residues" evidence="1">
    <location>
        <begin position="108"/>
        <end position="122"/>
    </location>
</feature>
<accession>A0A8J4Y258</accession>
<feature type="region of interest" description="Disordered" evidence="1">
    <location>
        <begin position="89"/>
        <end position="151"/>
    </location>
</feature>
<sequence length="151" mass="16769">MGDVFKSSYGPSRGPNIPLFVRFRDRWSLIDQSSWSSAMEKNSLHALLTGELSKHRERALHELKSGLESGTHPREDYEETPLALVPSWEETSGKIQVPGPRCLPPSQVDGQGNLRSEGSSSEVKFKTDRSRAAGHGGHFPLRGPLVRHKVE</sequence>
<evidence type="ECO:0000313" key="3">
    <source>
        <dbReference type="Proteomes" id="UP000770661"/>
    </source>
</evidence>